<protein>
    <submittedName>
        <fullName evidence="4">Uncharacterized protein</fullName>
    </submittedName>
</protein>
<evidence type="ECO:0000256" key="2">
    <source>
        <dbReference type="ARBA" id="ARBA00022737"/>
    </source>
</evidence>
<feature type="repeat" description="PPR" evidence="3">
    <location>
        <begin position="413"/>
        <end position="447"/>
    </location>
</feature>
<feature type="repeat" description="PPR" evidence="3">
    <location>
        <begin position="239"/>
        <end position="273"/>
    </location>
</feature>
<dbReference type="Gene3D" id="1.25.40.10">
    <property type="entry name" value="Tetratricopeptide repeat domain"/>
    <property type="match status" value="3"/>
</dbReference>
<feature type="repeat" description="PPR" evidence="3">
    <location>
        <begin position="343"/>
        <end position="377"/>
    </location>
</feature>
<dbReference type="GO" id="GO:0009507">
    <property type="term" value="C:chloroplast"/>
    <property type="evidence" value="ECO:0007669"/>
    <property type="project" value="TreeGrafter"/>
</dbReference>
<organism evidence="4 5">
    <name type="scientific">Pisum sativum</name>
    <name type="common">Garden pea</name>
    <name type="synonym">Lathyrus oleraceus</name>
    <dbReference type="NCBI Taxonomy" id="3888"/>
    <lineage>
        <taxon>Eukaryota</taxon>
        <taxon>Viridiplantae</taxon>
        <taxon>Streptophyta</taxon>
        <taxon>Embryophyta</taxon>
        <taxon>Tracheophyta</taxon>
        <taxon>Spermatophyta</taxon>
        <taxon>Magnoliopsida</taxon>
        <taxon>eudicotyledons</taxon>
        <taxon>Gunneridae</taxon>
        <taxon>Pentapetalae</taxon>
        <taxon>rosids</taxon>
        <taxon>fabids</taxon>
        <taxon>Fabales</taxon>
        <taxon>Fabaceae</taxon>
        <taxon>Papilionoideae</taxon>
        <taxon>50 kb inversion clade</taxon>
        <taxon>NPAAA clade</taxon>
        <taxon>Hologalegina</taxon>
        <taxon>IRL clade</taxon>
        <taxon>Fabeae</taxon>
        <taxon>Lathyrus</taxon>
    </lineage>
</organism>
<dbReference type="SUPFAM" id="SSF81901">
    <property type="entry name" value="HCP-like"/>
    <property type="match status" value="1"/>
</dbReference>
<dbReference type="SUPFAM" id="SSF140860">
    <property type="entry name" value="Pseudo ankyrin repeat-like"/>
    <property type="match status" value="1"/>
</dbReference>
<evidence type="ECO:0000256" key="1">
    <source>
        <dbReference type="ARBA" id="ARBA00007626"/>
    </source>
</evidence>
<dbReference type="EMBL" id="JAMSHJ010000002">
    <property type="protein sequence ID" value="KAI5440287.1"/>
    <property type="molecule type" value="Genomic_DNA"/>
</dbReference>
<dbReference type="Pfam" id="PF01535">
    <property type="entry name" value="PPR"/>
    <property type="match status" value="4"/>
</dbReference>
<sequence>MYTKANVYPIFSLYILKFRFGPQIKPVSVLNSTLKMLSKFRILHRFTQRLSPTITTTRSANPSRFFVPTNPLCTIVNSQLSPQSPELPPWVMFSDNPTPSNSDDDFVIPSLANWVDSSMLETKPKLFEKPTLEESADLEYVEAISNVLKEHYSSPELVSQALDVHGFRVSNSLVTHILKRFNNDWVPAFGFFKWAKTQTPYVHSPEHYNFMVDILGKFKEFDLMWELVKEMSQIEGYVTLDTMTKVMRRYSKSRNHEDAVETFRRMNEFGVEKDRIALNKLLDALVKGQNVELAHNVLIEFKDSIPLSSASFNILINGWCRVRKYENARKVMEERKEHGFEPDVFSYNNFIEAYCHNKDFRKVDQVLEEMRENGCSPNAVTYTIMLLGYGKAGQLSKALEAYERMKNDGIVADTPFYSSLIFILGKAGRLKDACDVFEDMPKQGIVRDVVTFNTMITTACVHSKEETALRLLKEMEESSCKPDIQTYHPLLKMCCKKKRMKVLKFLLDHMFKNDLSPDLGTYTLLVLSLCKSGKLVEACGFFEEMVLKGLTPMQSTVKVLVGKLEFKSMLKEKEHIEELMARVPGEQKI</sequence>
<dbReference type="Proteomes" id="UP001058974">
    <property type="component" value="Chromosome 2"/>
</dbReference>
<dbReference type="Gramene" id="Psat2g190400.1">
    <property type="protein sequence ID" value="Psat2g190400.1.cds1"/>
    <property type="gene ID" value="Psat2g190400"/>
</dbReference>
<name>A0A9D5B954_PEA</name>
<dbReference type="InterPro" id="IPR011990">
    <property type="entry name" value="TPR-like_helical_dom_sf"/>
</dbReference>
<reference evidence="4 5" key="1">
    <citation type="journal article" date="2022" name="Nat. Genet.">
        <title>Improved pea reference genome and pan-genome highlight genomic features and evolutionary characteristics.</title>
        <authorList>
            <person name="Yang T."/>
            <person name="Liu R."/>
            <person name="Luo Y."/>
            <person name="Hu S."/>
            <person name="Wang D."/>
            <person name="Wang C."/>
            <person name="Pandey M.K."/>
            <person name="Ge S."/>
            <person name="Xu Q."/>
            <person name="Li N."/>
            <person name="Li G."/>
            <person name="Huang Y."/>
            <person name="Saxena R.K."/>
            <person name="Ji Y."/>
            <person name="Li M."/>
            <person name="Yan X."/>
            <person name="He Y."/>
            <person name="Liu Y."/>
            <person name="Wang X."/>
            <person name="Xiang C."/>
            <person name="Varshney R.K."/>
            <person name="Ding H."/>
            <person name="Gao S."/>
            <person name="Zong X."/>
        </authorList>
    </citation>
    <scope>NUCLEOTIDE SEQUENCE [LARGE SCALE GENOMIC DNA]</scope>
    <source>
        <strain evidence="4 5">cv. Zhongwan 6</strain>
    </source>
</reference>
<evidence type="ECO:0000313" key="4">
    <source>
        <dbReference type="EMBL" id="KAI5440287.1"/>
    </source>
</evidence>
<feature type="repeat" description="PPR" evidence="3">
    <location>
        <begin position="448"/>
        <end position="482"/>
    </location>
</feature>
<comment type="similarity">
    <text evidence="1">Belongs to the PPR family. P subfamily.</text>
</comment>
<dbReference type="PROSITE" id="PS51375">
    <property type="entry name" value="PPR"/>
    <property type="match status" value="8"/>
</dbReference>
<dbReference type="NCBIfam" id="TIGR00756">
    <property type="entry name" value="PPR"/>
    <property type="match status" value="7"/>
</dbReference>
<dbReference type="OrthoDB" id="185373at2759"/>
<dbReference type="Pfam" id="PF13041">
    <property type="entry name" value="PPR_2"/>
    <property type="match status" value="2"/>
</dbReference>
<keyword evidence="5" id="KW-1185">Reference proteome</keyword>
<comment type="caution">
    <text evidence="4">The sequence shown here is derived from an EMBL/GenBank/DDBJ whole genome shotgun (WGS) entry which is preliminary data.</text>
</comment>
<proteinExistence type="inferred from homology"/>
<keyword evidence="2" id="KW-0677">Repeat</keyword>
<feature type="repeat" description="PPR" evidence="3">
    <location>
        <begin position="308"/>
        <end position="342"/>
    </location>
</feature>
<evidence type="ECO:0000313" key="5">
    <source>
        <dbReference type="Proteomes" id="UP001058974"/>
    </source>
</evidence>
<feature type="repeat" description="PPR" evidence="3">
    <location>
        <begin position="483"/>
        <end position="517"/>
    </location>
</feature>
<dbReference type="GO" id="GO:0010019">
    <property type="term" value="P:chloroplast-nucleus signaling pathway"/>
    <property type="evidence" value="ECO:0007669"/>
    <property type="project" value="TreeGrafter"/>
</dbReference>
<dbReference type="AlphaFoldDB" id="A0A9D5B954"/>
<dbReference type="Gramene" id="Psat02G0556500-T1">
    <property type="protein sequence ID" value="KAI5440287.1"/>
    <property type="gene ID" value="KIW84_025565"/>
</dbReference>
<dbReference type="PANTHER" id="PTHR47936:SF1">
    <property type="entry name" value="PENTATRICOPEPTIDE REPEAT-CONTAINING PROTEIN GUN1, CHLOROPLASTIC"/>
    <property type="match status" value="1"/>
</dbReference>
<dbReference type="InterPro" id="IPR002885">
    <property type="entry name" value="PPR_rpt"/>
</dbReference>
<feature type="repeat" description="PPR" evidence="3">
    <location>
        <begin position="378"/>
        <end position="412"/>
    </location>
</feature>
<dbReference type="GO" id="GO:0031930">
    <property type="term" value="P:mitochondria-nucleus signaling pathway"/>
    <property type="evidence" value="ECO:0007669"/>
    <property type="project" value="TreeGrafter"/>
</dbReference>
<dbReference type="PANTHER" id="PTHR47936">
    <property type="entry name" value="PPR_LONG DOMAIN-CONTAINING PROTEIN"/>
    <property type="match status" value="1"/>
</dbReference>
<accession>A0A9D5B954</accession>
<evidence type="ECO:0000256" key="3">
    <source>
        <dbReference type="PROSITE-ProRule" id="PRU00708"/>
    </source>
</evidence>
<feature type="repeat" description="PPR" evidence="3">
    <location>
        <begin position="518"/>
        <end position="552"/>
    </location>
</feature>
<dbReference type="Pfam" id="PF12854">
    <property type="entry name" value="PPR_1"/>
    <property type="match status" value="1"/>
</dbReference>
<gene>
    <name evidence="4" type="ORF">KIW84_025565</name>
</gene>